<comment type="caution">
    <text evidence="1">The sequence shown here is derived from an EMBL/GenBank/DDBJ whole genome shotgun (WGS) entry which is preliminary data.</text>
</comment>
<evidence type="ECO:0000313" key="1">
    <source>
        <dbReference type="EMBL" id="GCE21104.1"/>
    </source>
</evidence>
<dbReference type="Proteomes" id="UP000287188">
    <property type="component" value="Unassembled WGS sequence"/>
</dbReference>
<organism evidence="1 2">
    <name type="scientific">Dictyobacter kobayashii</name>
    <dbReference type="NCBI Taxonomy" id="2014872"/>
    <lineage>
        <taxon>Bacteria</taxon>
        <taxon>Bacillati</taxon>
        <taxon>Chloroflexota</taxon>
        <taxon>Ktedonobacteria</taxon>
        <taxon>Ktedonobacterales</taxon>
        <taxon>Dictyobacteraceae</taxon>
        <taxon>Dictyobacter</taxon>
    </lineage>
</organism>
<dbReference type="AlphaFoldDB" id="A0A402APX5"/>
<proteinExistence type="predicted"/>
<gene>
    <name evidence="1" type="ORF">KDK_49040</name>
</gene>
<accession>A0A402APX5</accession>
<evidence type="ECO:0000313" key="2">
    <source>
        <dbReference type="Proteomes" id="UP000287188"/>
    </source>
</evidence>
<dbReference type="RefSeq" id="WP_126552654.1">
    <property type="nucleotide sequence ID" value="NZ_BIFS01000001.1"/>
</dbReference>
<dbReference type="EMBL" id="BIFS01000001">
    <property type="protein sequence ID" value="GCE21104.1"/>
    <property type="molecule type" value="Genomic_DNA"/>
</dbReference>
<sequence length="67" mass="8162">MKLFHYDTADQSNECIELNDQDLAQVSGGHDTGYGDDERDRDKCYYDKKRHRRYCYDRHGHRYEPHH</sequence>
<reference evidence="2" key="1">
    <citation type="submission" date="2018-12" db="EMBL/GenBank/DDBJ databases">
        <title>Tengunoibacter tsumagoiensis gen. nov., sp. nov., Dictyobacter kobayashii sp. nov., D. alpinus sp. nov., and D. joshuensis sp. nov. and description of Dictyobacteraceae fam. nov. within the order Ktedonobacterales isolated from Tengu-no-mugimeshi.</title>
        <authorList>
            <person name="Wang C.M."/>
            <person name="Zheng Y."/>
            <person name="Sakai Y."/>
            <person name="Toyoda A."/>
            <person name="Minakuchi Y."/>
            <person name="Abe K."/>
            <person name="Yokota A."/>
            <person name="Yabe S."/>
        </authorList>
    </citation>
    <scope>NUCLEOTIDE SEQUENCE [LARGE SCALE GENOMIC DNA]</scope>
    <source>
        <strain evidence="2">Uno11</strain>
    </source>
</reference>
<name>A0A402APX5_9CHLR</name>
<keyword evidence="2" id="KW-1185">Reference proteome</keyword>
<protein>
    <submittedName>
        <fullName evidence="1">Uncharacterized protein</fullName>
    </submittedName>
</protein>